<name>M3PKV4_HELPX</name>
<gene>
    <name evidence="1" type="ORF">HMPREF1418_00155</name>
</gene>
<evidence type="ECO:0000313" key="2">
    <source>
        <dbReference type="Proteomes" id="UP000012023"/>
    </source>
</evidence>
<dbReference type="HOGENOM" id="CLU_3271074_0_0_7"/>
<accession>M3PKV4</accession>
<dbReference type="AlphaFoldDB" id="M3PKV4"/>
<dbReference type="EMBL" id="APDV01000006">
    <property type="protein sequence ID" value="EMH25673.1"/>
    <property type="molecule type" value="Genomic_DNA"/>
</dbReference>
<reference evidence="1 2" key="1">
    <citation type="submission" date="2012-11" db="EMBL/GenBank/DDBJ databases">
        <authorList>
            <person name="Weinstock G."/>
            <person name="Sodergren E."/>
            <person name="Lobos E.A."/>
            <person name="Fulton L."/>
            <person name="Fulton R."/>
            <person name="Courtney L."/>
            <person name="Fronick C."/>
            <person name="O'Laughlin M."/>
            <person name="Godfrey J."/>
            <person name="Wilson R.M."/>
            <person name="Miner T."/>
            <person name="Farmer C."/>
            <person name="Delehaunty K."/>
            <person name="Cordes M."/>
            <person name="Minx P."/>
            <person name="Tomlinson C."/>
            <person name="Chen J."/>
            <person name="Wollam A."/>
            <person name="Pepin K.H."/>
            <person name="Bhonagiri V."/>
            <person name="Zhang X."/>
            <person name="Suruliraj S."/>
            <person name="Antonio M."/>
            <person name="Secka O."/>
            <person name="Thomas J."/>
            <person name="Warren W."/>
            <person name="Mitreva M."/>
            <person name="Mardis E.R."/>
            <person name="Wilson R.K."/>
        </authorList>
    </citation>
    <scope>NUCLEOTIDE SEQUENCE [LARGE SCALE GENOMIC DNA]</scope>
    <source>
        <strain evidence="1 2">GAM260BSi</strain>
    </source>
</reference>
<dbReference type="Proteomes" id="UP000012023">
    <property type="component" value="Unassembled WGS sequence"/>
</dbReference>
<evidence type="ECO:0000313" key="1">
    <source>
        <dbReference type="EMBL" id="EMH25673.1"/>
    </source>
</evidence>
<protein>
    <submittedName>
        <fullName evidence="1">Uncharacterized protein</fullName>
    </submittedName>
</protein>
<proteinExistence type="predicted"/>
<organism evidence="1 2">
    <name type="scientific">Helicobacter pylori GAM260BSi</name>
    <dbReference type="NCBI Taxonomy" id="1159046"/>
    <lineage>
        <taxon>Bacteria</taxon>
        <taxon>Pseudomonadati</taxon>
        <taxon>Campylobacterota</taxon>
        <taxon>Epsilonproteobacteria</taxon>
        <taxon>Campylobacterales</taxon>
        <taxon>Helicobacteraceae</taxon>
        <taxon>Helicobacter</taxon>
    </lineage>
</organism>
<sequence length="41" mass="4870">MITKPKIQIKPVQEFLNMGKKYTIPYNIKIHGVLRSFFISF</sequence>
<comment type="caution">
    <text evidence="1">The sequence shown here is derived from an EMBL/GenBank/DDBJ whole genome shotgun (WGS) entry which is preliminary data.</text>
</comment>